<sequence length="133" mass="16249">MKYEECRECLLNWWLGLTKEQKKSLPISNQSIDFRDLFSKTAISYHVIRRHLKEDIKNIDAELKELGVIPNIEEYRARLHNWWNSLTDYQKKSVPISRNTIDLRDLFKEIKISYKDLRKKLLKKRNHRYRSRT</sequence>
<keyword evidence="2" id="KW-1185">Reference proteome</keyword>
<dbReference type="RefSeq" id="WP_231897802.1">
    <property type="nucleotide sequence ID" value="NZ_LT960611.1"/>
</dbReference>
<name>A0A2N8ZF67_9VIBR</name>
<organism evidence="1 2">
    <name type="scientific">Vibrio tapetis subsp. tapetis</name>
    <dbReference type="NCBI Taxonomy" id="1671868"/>
    <lineage>
        <taxon>Bacteria</taxon>
        <taxon>Pseudomonadati</taxon>
        <taxon>Pseudomonadota</taxon>
        <taxon>Gammaproteobacteria</taxon>
        <taxon>Vibrionales</taxon>
        <taxon>Vibrionaceae</taxon>
        <taxon>Vibrio</taxon>
    </lineage>
</organism>
<protein>
    <submittedName>
        <fullName evidence="1">Uncharacterized protein</fullName>
    </submittedName>
</protein>
<dbReference type="EMBL" id="LT960611">
    <property type="protein sequence ID" value="SON50559.1"/>
    <property type="molecule type" value="Genomic_DNA"/>
</dbReference>
<reference evidence="1 2" key="1">
    <citation type="submission" date="2017-10" db="EMBL/GenBank/DDBJ databases">
        <authorList>
            <person name="Banno H."/>
            <person name="Chua N.-H."/>
        </authorList>
    </citation>
    <scope>NUCLEOTIDE SEQUENCE [LARGE SCALE GENOMIC DNA]</scope>
    <source>
        <strain evidence="1">Vibrio tapetis CECT4600</strain>
    </source>
</reference>
<dbReference type="Proteomes" id="UP000235828">
    <property type="component" value="Chromosome A"/>
</dbReference>
<accession>A0A2N8ZF67</accession>
<evidence type="ECO:0000313" key="2">
    <source>
        <dbReference type="Proteomes" id="UP000235828"/>
    </source>
</evidence>
<evidence type="ECO:0000313" key="1">
    <source>
        <dbReference type="EMBL" id="SON50559.1"/>
    </source>
</evidence>
<gene>
    <name evidence="1" type="ORF">VTAP4600_A2586</name>
</gene>
<dbReference type="AlphaFoldDB" id="A0A2N8ZF67"/>
<proteinExistence type="predicted"/>
<dbReference type="KEGG" id="vta:A2586"/>